<evidence type="ECO:0000259" key="2">
    <source>
        <dbReference type="PROSITE" id="PS50041"/>
    </source>
</evidence>
<feature type="non-terminal residue" evidence="4">
    <location>
        <position position="317"/>
    </location>
</feature>
<feature type="signal peptide" evidence="1">
    <location>
        <begin position="1"/>
        <end position="24"/>
    </location>
</feature>
<dbReference type="CDD" id="cd00063">
    <property type="entry name" value="FN3"/>
    <property type="match status" value="1"/>
</dbReference>
<reference evidence="4 5" key="1">
    <citation type="submission" date="2024-04" db="EMBL/GenBank/DDBJ databases">
        <authorList>
            <consortium name="Genoscope - CEA"/>
            <person name="William W."/>
        </authorList>
    </citation>
    <scope>NUCLEOTIDE SEQUENCE [LARGE SCALE GENOMIC DNA]</scope>
</reference>
<dbReference type="SUPFAM" id="SSF49265">
    <property type="entry name" value="Fibronectin type III"/>
    <property type="match status" value="1"/>
</dbReference>
<dbReference type="InterPro" id="IPR016186">
    <property type="entry name" value="C-type_lectin-like/link_sf"/>
</dbReference>
<dbReference type="Pfam" id="PF00059">
    <property type="entry name" value="Lectin_C"/>
    <property type="match status" value="1"/>
</dbReference>
<dbReference type="InterPro" id="IPR016187">
    <property type="entry name" value="CTDL_fold"/>
</dbReference>
<dbReference type="InterPro" id="IPR013783">
    <property type="entry name" value="Ig-like_fold"/>
</dbReference>
<dbReference type="Proteomes" id="UP001497497">
    <property type="component" value="Unassembled WGS sequence"/>
</dbReference>
<dbReference type="PROSITE" id="PS50853">
    <property type="entry name" value="FN3"/>
    <property type="match status" value="1"/>
</dbReference>
<gene>
    <name evidence="4" type="ORF">GSLYS_00004228001</name>
</gene>
<feature type="domain" description="C-type lectin" evidence="2">
    <location>
        <begin position="39"/>
        <end position="159"/>
    </location>
</feature>
<keyword evidence="1" id="KW-0732">Signal</keyword>
<feature type="domain" description="Fibronectin type-III" evidence="3">
    <location>
        <begin position="260"/>
        <end position="317"/>
    </location>
</feature>
<name>A0AAV2H8X3_LYMST</name>
<dbReference type="SUPFAM" id="SSF56436">
    <property type="entry name" value="C-type lectin-like"/>
    <property type="match status" value="1"/>
</dbReference>
<dbReference type="InterPro" id="IPR001304">
    <property type="entry name" value="C-type_lectin-like"/>
</dbReference>
<protein>
    <recommendedName>
        <fullName evidence="6">C-type lectin domain-containing protein</fullName>
    </recommendedName>
</protein>
<evidence type="ECO:0000313" key="4">
    <source>
        <dbReference type="EMBL" id="CAL1530095.1"/>
    </source>
</evidence>
<evidence type="ECO:0008006" key="6">
    <source>
        <dbReference type="Google" id="ProtNLM"/>
    </source>
</evidence>
<dbReference type="EMBL" id="CAXITT010000061">
    <property type="protein sequence ID" value="CAL1530095.1"/>
    <property type="molecule type" value="Genomic_DNA"/>
</dbReference>
<keyword evidence="5" id="KW-1185">Reference proteome</keyword>
<dbReference type="PROSITE" id="PS50041">
    <property type="entry name" value="C_TYPE_LECTIN_2"/>
    <property type="match status" value="1"/>
</dbReference>
<dbReference type="AlphaFoldDB" id="A0AAV2H8X3"/>
<proteinExistence type="predicted"/>
<evidence type="ECO:0000256" key="1">
    <source>
        <dbReference type="SAM" id="SignalP"/>
    </source>
</evidence>
<accession>A0AAV2H8X3</accession>
<dbReference type="SMART" id="SM00034">
    <property type="entry name" value="CLECT"/>
    <property type="match status" value="1"/>
</dbReference>
<dbReference type="Pfam" id="PF00041">
    <property type="entry name" value="fn3"/>
    <property type="match status" value="1"/>
</dbReference>
<dbReference type="Gene3D" id="3.10.100.10">
    <property type="entry name" value="Mannose-Binding Protein A, subunit A"/>
    <property type="match status" value="1"/>
</dbReference>
<evidence type="ECO:0000313" key="5">
    <source>
        <dbReference type="Proteomes" id="UP001497497"/>
    </source>
</evidence>
<feature type="chain" id="PRO_5043449699" description="C-type lectin domain-containing protein" evidence="1">
    <location>
        <begin position="25"/>
        <end position="317"/>
    </location>
</feature>
<dbReference type="CDD" id="cd00037">
    <property type="entry name" value="CLECT"/>
    <property type="match status" value="1"/>
</dbReference>
<dbReference type="Gene3D" id="2.60.40.10">
    <property type="entry name" value="Immunoglobulins"/>
    <property type="match status" value="1"/>
</dbReference>
<evidence type="ECO:0000259" key="3">
    <source>
        <dbReference type="PROSITE" id="PS50853"/>
    </source>
</evidence>
<sequence length="317" mass="35397">MVSVTALPVLQFMCILCLHLPVDGQGNVPSCKQRGSKRVGELCFNYNSSPVDWYQAKTNCDVHGMTLAYVNSVQQIREILQEFEIENQVWIGASDENKEREFIWAASNEKATELDQLWAEGEPNNEPYYHGGDEDCASLLKSFYVNDAPCSIKIPYLCIEKSCPYNLEVLRILENSLTFSWKPGFNGGQPQTFIVTYHDFGKTIFRVAGTVTVPRVNQTSGSAVEYSVTGLSRNTPYKIFINNGETACTTLTLITQTTACPYNLEVLRILENSLTFSWKPGFNGGQPQTFSVTYQDLGTTIFRVAGTVTVPRVNQTS</sequence>
<dbReference type="InterPro" id="IPR003961">
    <property type="entry name" value="FN3_dom"/>
</dbReference>
<dbReference type="PANTHER" id="PTHR22801:SF63">
    <property type="entry name" value="C-TYPE LECTIN DOMAIN-CONTAINING PROTEIN"/>
    <property type="match status" value="1"/>
</dbReference>
<dbReference type="InterPro" id="IPR036116">
    <property type="entry name" value="FN3_sf"/>
</dbReference>
<comment type="caution">
    <text evidence="4">The sequence shown here is derived from an EMBL/GenBank/DDBJ whole genome shotgun (WGS) entry which is preliminary data.</text>
</comment>
<dbReference type="PANTHER" id="PTHR22801">
    <property type="entry name" value="LITHOSTATHINE"/>
    <property type="match status" value="1"/>
</dbReference>
<dbReference type="InterPro" id="IPR050801">
    <property type="entry name" value="Ca-Dep_Lectins_ImmuneDev"/>
</dbReference>
<organism evidence="4 5">
    <name type="scientific">Lymnaea stagnalis</name>
    <name type="common">Great pond snail</name>
    <name type="synonym">Helix stagnalis</name>
    <dbReference type="NCBI Taxonomy" id="6523"/>
    <lineage>
        <taxon>Eukaryota</taxon>
        <taxon>Metazoa</taxon>
        <taxon>Spiralia</taxon>
        <taxon>Lophotrochozoa</taxon>
        <taxon>Mollusca</taxon>
        <taxon>Gastropoda</taxon>
        <taxon>Heterobranchia</taxon>
        <taxon>Euthyneura</taxon>
        <taxon>Panpulmonata</taxon>
        <taxon>Hygrophila</taxon>
        <taxon>Lymnaeoidea</taxon>
        <taxon>Lymnaeidae</taxon>
        <taxon>Lymnaea</taxon>
    </lineage>
</organism>